<dbReference type="AlphaFoldDB" id="A0AAJ5SM42"/>
<accession>A0AAJ5SM42</accession>
<reference evidence="2" key="1">
    <citation type="submission" date="2023-02" db="EMBL/GenBank/DDBJ databases">
        <title>Genome sequence of Microbacterium liquefaciens B1075.</title>
        <authorList>
            <person name="Cao J."/>
            <person name="Li X."/>
        </authorList>
    </citation>
    <scope>NUCLEOTIDE SEQUENCE</scope>
    <source>
        <strain evidence="2">B1075</strain>
    </source>
</reference>
<dbReference type="RefSeq" id="WP_017829216.1">
    <property type="nucleotide sequence ID" value="NZ_CP118606.1"/>
</dbReference>
<keyword evidence="1" id="KW-1133">Transmembrane helix</keyword>
<dbReference type="Proteomes" id="UP001214756">
    <property type="component" value="Chromosome"/>
</dbReference>
<name>A0AAJ5SM42_MICMQ</name>
<keyword evidence="1" id="KW-0812">Transmembrane</keyword>
<dbReference type="EMBL" id="CP118606">
    <property type="protein sequence ID" value="WEF20348.1"/>
    <property type="molecule type" value="Genomic_DNA"/>
</dbReference>
<proteinExistence type="predicted"/>
<gene>
    <name evidence="2" type="ORF">PWF71_13800</name>
</gene>
<evidence type="ECO:0000256" key="1">
    <source>
        <dbReference type="SAM" id="Phobius"/>
    </source>
</evidence>
<evidence type="ECO:0000313" key="2">
    <source>
        <dbReference type="EMBL" id="WEF20348.1"/>
    </source>
</evidence>
<sequence length="220" mass="22644">MTETTAVALREDFLTRLDEAMRGLPHGIATDIRGGIVEELQGLDAEATAVRIAQLGDPDAIVREAQAELPAVSPLAVPTPAPAPSPSAPGPAPTSTRGFAIAAALTLSFGGIVVPIVGWFVGAVLVSLSALWKTGEKVVAIVVPFVAGGLSILVVSTMVTISAWESSGSSSGTGTPPPADNPLLPAWYDMIWGGLTGIGILLIPLSGLWLLWRLRGRAAR</sequence>
<feature type="transmembrane region" description="Helical" evidence="1">
    <location>
        <begin position="138"/>
        <end position="164"/>
    </location>
</feature>
<protein>
    <submittedName>
        <fullName evidence="2">Uncharacterized protein</fullName>
    </submittedName>
</protein>
<feature type="transmembrane region" description="Helical" evidence="1">
    <location>
        <begin position="99"/>
        <end position="126"/>
    </location>
</feature>
<feature type="transmembrane region" description="Helical" evidence="1">
    <location>
        <begin position="190"/>
        <end position="212"/>
    </location>
</feature>
<organism evidence="2 3">
    <name type="scientific">Microbacterium maritypicum</name>
    <name type="common">Microbacterium liquefaciens</name>
    <dbReference type="NCBI Taxonomy" id="33918"/>
    <lineage>
        <taxon>Bacteria</taxon>
        <taxon>Bacillati</taxon>
        <taxon>Actinomycetota</taxon>
        <taxon>Actinomycetes</taxon>
        <taxon>Micrococcales</taxon>
        <taxon>Microbacteriaceae</taxon>
        <taxon>Microbacterium</taxon>
    </lineage>
</organism>
<evidence type="ECO:0000313" key="3">
    <source>
        <dbReference type="Proteomes" id="UP001214756"/>
    </source>
</evidence>
<keyword evidence="1" id="KW-0472">Membrane</keyword>